<dbReference type="Proteomes" id="UP000327468">
    <property type="component" value="Chromosome 19"/>
</dbReference>
<keyword evidence="1" id="KW-0812">Transmembrane</keyword>
<feature type="transmembrane region" description="Helical" evidence="1">
    <location>
        <begin position="84"/>
        <end position="102"/>
    </location>
</feature>
<reference evidence="2 3" key="1">
    <citation type="submission" date="2019-06" db="EMBL/GenBank/DDBJ databases">
        <title>A chromosome-scale genome assembly of the striped catfish, Pangasianodon hypophthalmus.</title>
        <authorList>
            <person name="Wen M."/>
            <person name="Zahm M."/>
            <person name="Roques C."/>
            <person name="Cabau C."/>
            <person name="Klopp C."/>
            <person name="Donnadieu C."/>
            <person name="Jouanno E."/>
            <person name="Avarre J.-C."/>
            <person name="Campet M."/>
            <person name="Ha T.T.T."/>
            <person name="Dugue R."/>
            <person name="Lampietro C."/>
            <person name="Louis A."/>
            <person name="Herpin A."/>
            <person name="Echchiki A."/>
            <person name="Berthelot C."/>
            <person name="Parey E."/>
            <person name="Roest-Crollius H."/>
            <person name="Braasch I."/>
            <person name="Postlethwait J."/>
            <person name="Bobe J."/>
            <person name="Montfort J."/>
            <person name="Bouchez O."/>
            <person name="Begum T."/>
            <person name="Schartl M."/>
            <person name="Guiguen Y."/>
        </authorList>
    </citation>
    <scope>NUCLEOTIDE SEQUENCE [LARGE SCALE GENOMIC DNA]</scope>
    <source>
        <strain evidence="2 3">Indonesia</strain>
        <tissue evidence="2">Blood</tissue>
    </source>
</reference>
<dbReference type="EMBL" id="VFJC01000020">
    <property type="protein sequence ID" value="KAB5539611.1"/>
    <property type="molecule type" value="Genomic_DNA"/>
</dbReference>
<dbReference type="AlphaFoldDB" id="A0A5N5LBY5"/>
<gene>
    <name evidence="2" type="ORF">PHYPO_G00091030</name>
</gene>
<feature type="non-terminal residue" evidence="2">
    <location>
        <position position="138"/>
    </location>
</feature>
<sequence>MKEWWIYSRRLKLCALRDPPWCRLRTSTSCVTKQLWSIIWRVSTTMQHNTVGLQLPGKKKKSSYTVCVTFHTHKHDAQHSFFDTHAPIAFLYLFFFFIINFYSDIYFEYFDVFINCLTSFSSYYYYYYYYYYLSTEGV</sequence>
<feature type="transmembrane region" description="Helical" evidence="1">
    <location>
        <begin position="109"/>
        <end position="128"/>
    </location>
</feature>
<evidence type="ECO:0000313" key="3">
    <source>
        <dbReference type="Proteomes" id="UP000327468"/>
    </source>
</evidence>
<accession>A0A5N5LBY5</accession>
<keyword evidence="3" id="KW-1185">Reference proteome</keyword>
<organism evidence="2 3">
    <name type="scientific">Pangasianodon hypophthalmus</name>
    <name type="common">Striped catfish</name>
    <name type="synonym">Helicophagus hypophthalmus</name>
    <dbReference type="NCBI Taxonomy" id="310915"/>
    <lineage>
        <taxon>Eukaryota</taxon>
        <taxon>Metazoa</taxon>
        <taxon>Chordata</taxon>
        <taxon>Craniata</taxon>
        <taxon>Vertebrata</taxon>
        <taxon>Euteleostomi</taxon>
        <taxon>Actinopterygii</taxon>
        <taxon>Neopterygii</taxon>
        <taxon>Teleostei</taxon>
        <taxon>Ostariophysi</taxon>
        <taxon>Siluriformes</taxon>
        <taxon>Pangasiidae</taxon>
        <taxon>Pangasianodon</taxon>
    </lineage>
</organism>
<evidence type="ECO:0000313" key="2">
    <source>
        <dbReference type="EMBL" id="KAB5539611.1"/>
    </source>
</evidence>
<keyword evidence="1" id="KW-1133">Transmembrane helix</keyword>
<comment type="caution">
    <text evidence="2">The sequence shown here is derived from an EMBL/GenBank/DDBJ whole genome shotgun (WGS) entry which is preliminary data.</text>
</comment>
<evidence type="ECO:0000256" key="1">
    <source>
        <dbReference type="SAM" id="Phobius"/>
    </source>
</evidence>
<proteinExistence type="predicted"/>
<protein>
    <submittedName>
        <fullName evidence="2">Uncharacterized protein</fullName>
    </submittedName>
</protein>
<keyword evidence="1" id="KW-0472">Membrane</keyword>
<name>A0A5N5LBY5_PANHP</name>